<organism evidence="2">
    <name type="scientific">Lacticaseibacillus paracasei</name>
    <name type="common">Lactobacillus paracasei</name>
    <dbReference type="NCBI Taxonomy" id="1597"/>
    <lineage>
        <taxon>Bacteria</taxon>
        <taxon>Bacillati</taxon>
        <taxon>Bacillota</taxon>
        <taxon>Bacilli</taxon>
        <taxon>Lactobacillales</taxon>
        <taxon>Lactobacillaceae</taxon>
        <taxon>Lacticaseibacillus</taxon>
    </lineage>
</organism>
<dbReference type="EMBL" id="LN846901">
    <property type="protein sequence ID" value="CRL16928.1"/>
    <property type="molecule type" value="Genomic_DNA"/>
</dbReference>
<sequence>MALAIFNLLSIILIFIIIWLTRKEKVATRAGRYNRAFLIIIAVIEIVLIISETFIFKDSISLQSASFSCSLLLLINLLLSYRMH</sequence>
<accession>A0A0E2MGK7</accession>
<dbReference type="Proteomes" id="UP001212327">
    <property type="component" value="Unassembled WGS sequence"/>
</dbReference>
<feature type="transmembrane region" description="Helical" evidence="1">
    <location>
        <begin position="33"/>
        <end position="56"/>
    </location>
</feature>
<dbReference type="Proteomes" id="UP001231451">
    <property type="component" value="Unassembled WGS sequence"/>
</dbReference>
<gene>
    <name evidence="6" type="ORF">ACX51_11430</name>
    <name evidence="5" type="ORF">C0Q90_15035</name>
    <name evidence="3" type="ORF">PGA78_01145</name>
    <name evidence="4" type="ORF">QUF16_08820</name>
</gene>
<reference evidence="4" key="5">
    <citation type="submission" date="2023-06" db="EMBL/GenBank/DDBJ databases">
        <title>Draft Genome Sequences of lactic acid bacteria strains isolated from fermented milk products.</title>
        <authorList>
            <person name="Elcheninov A.G."/>
            <person name="Klyukina A."/>
            <person name="Zayulina K.S."/>
            <person name="Gavirova L.A."/>
            <person name="Shcherbakova P.A."/>
            <person name="Shestakov A.I."/>
            <person name="Kublanov I.V."/>
            <person name="Kochetkova T.V."/>
        </authorList>
    </citation>
    <scope>NUCLEOTIDE SEQUENCE</scope>
    <source>
        <strain evidence="4">TOM.1374</strain>
    </source>
</reference>
<accession>A0A0M6W8U0</accession>
<evidence type="ECO:0000313" key="6">
    <source>
        <dbReference type="EMBL" id="POE41294.1"/>
    </source>
</evidence>
<protein>
    <submittedName>
        <fullName evidence="2">Uncharacterized protein</fullName>
    </submittedName>
</protein>
<evidence type="ECO:0000313" key="5">
    <source>
        <dbReference type="EMBL" id="PLC45035.1"/>
    </source>
</evidence>
<accession>K0N242</accession>
<dbReference type="RefSeq" id="WP_014951581.1">
    <property type="nucleotide sequence ID" value="NC_010999.1"/>
</dbReference>
<reference evidence="2" key="1">
    <citation type="journal article" date="2015" name="Front. Microbiol.">
        <title>The vaginal isolate Lactobacillus paracasei LPC-S01 (DSM 26760) is suitable for oral administration.</title>
        <authorList>
            <person name="Balzaretti S."/>
            <person name="Taverniti V."/>
            <person name="Rondini G."/>
            <person name="Marcolegio G."/>
            <person name="Minuzzo M."/>
            <person name="Remagni M.C."/>
            <person name="Fiore W."/>
            <person name="Arioli S."/>
            <person name="Guglielmetti S."/>
        </authorList>
    </citation>
    <scope>NUCLEOTIDE SEQUENCE</scope>
    <source>
        <strain evidence="2">LPC-S01</strain>
    </source>
</reference>
<keyword evidence="1" id="KW-0812">Transmembrane</keyword>
<dbReference type="EMBL" id="PKQJ01000030">
    <property type="protein sequence ID" value="PLC45035.1"/>
    <property type="molecule type" value="Genomic_DNA"/>
</dbReference>
<feature type="transmembrane region" description="Helical" evidence="1">
    <location>
        <begin position="6"/>
        <end position="21"/>
    </location>
</feature>
<dbReference type="Proteomes" id="UP000234512">
    <property type="component" value="Unassembled WGS sequence"/>
</dbReference>
<dbReference type="EMBL" id="JAQLSF010000001">
    <property type="protein sequence ID" value="MDB1563393.1"/>
    <property type="molecule type" value="Genomic_DNA"/>
</dbReference>
<dbReference type="EMBL" id="JAUCBG010000010">
    <property type="protein sequence ID" value="MDM7454452.1"/>
    <property type="molecule type" value="Genomic_DNA"/>
</dbReference>
<reference evidence="5 7" key="3">
    <citation type="journal article" date="2018" name="Genome Announc.">
        <title>Draft Genome Sequence of Lactobacillus paracasei DUP 13076, Which Exhibits Potent Antipathogenic Effects against Salmonella enterica Serovars Enteritidis, Typhimurium, and Heidelberg.</title>
        <authorList>
            <person name="Muyyarikkandy M.S."/>
            <person name="Alqahtani F.H."/>
            <person name="Mandoiu I."/>
            <person name="Amalaradjou M.A."/>
        </authorList>
    </citation>
    <scope>NUCLEOTIDE SEQUENCE [LARGE SCALE GENOMIC DNA]</scope>
    <source>
        <strain evidence="5 7">DUP 13076</strain>
    </source>
</reference>
<name>A0A0M6W8U0_LACPA</name>
<evidence type="ECO:0000313" key="9">
    <source>
        <dbReference type="Proteomes" id="UP001212327"/>
    </source>
</evidence>
<reference evidence="3 9" key="4">
    <citation type="submission" date="2023-01" db="EMBL/GenBank/DDBJ databases">
        <title>Complete genome sequence of Lacticaseibacillus paracasei SRCM217440 isolated from Makgeolli.</title>
        <authorList>
            <person name="Yang H.-G."/>
            <person name="Jeong S.-J."/>
            <person name="Ha G.-S."/>
            <person name="Yang H.-J."/>
            <person name="Jeong D.-Y."/>
        </authorList>
    </citation>
    <scope>NUCLEOTIDE SEQUENCE [LARGE SCALE GENOMIC DNA]</scope>
    <source>
        <strain evidence="3 9">SRCM217440</strain>
    </source>
</reference>
<dbReference type="EMBL" id="LGIY01000020">
    <property type="protein sequence ID" value="POE41294.1"/>
    <property type="molecule type" value="Genomic_DNA"/>
</dbReference>
<evidence type="ECO:0000313" key="7">
    <source>
        <dbReference type="Proteomes" id="UP000234512"/>
    </source>
</evidence>
<dbReference type="Proteomes" id="UP000237433">
    <property type="component" value="Unassembled WGS sequence"/>
</dbReference>
<keyword evidence="1" id="KW-0472">Membrane</keyword>
<evidence type="ECO:0000313" key="2">
    <source>
        <dbReference type="EMBL" id="CRL16928.1"/>
    </source>
</evidence>
<feature type="transmembrane region" description="Helical" evidence="1">
    <location>
        <begin position="62"/>
        <end position="81"/>
    </location>
</feature>
<reference evidence="6 8" key="2">
    <citation type="journal article" date="2015" name="J. Am. Soc. Brew. Chem.">
        <title>Dissolved carbon dioxide selects for lactic acid bacteria able to grow in and spoil packaged beer.</title>
        <authorList>
            <person name="Bergsveinson J."/>
            <person name="Redekop A."/>
            <person name="Zoerb S."/>
            <person name="Ziola B."/>
        </authorList>
    </citation>
    <scope>NUCLEOTIDE SEQUENCE [LARGE SCALE GENOMIC DNA]</scope>
    <source>
        <strain evidence="6 8">CCC B1205</strain>
    </source>
</reference>
<dbReference type="GeneID" id="77229869"/>
<evidence type="ECO:0000313" key="3">
    <source>
        <dbReference type="EMBL" id="MDB1563393.1"/>
    </source>
</evidence>
<evidence type="ECO:0000256" key="1">
    <source>
        <dbReference type="SAM" id="Phobius"/>
    </source>
</evidence>
<proteinExistence type="predicted"/>
<evidence type="ECO:0000313" key="4">
    <source>
        <dbReference type="EMBL" id="MDM7454452.1"/>
    </source>
</evidence>
<keyword evidence="1" id="KW-1133">Transmembrane helix</keyword>
<dbReference type="AlphaFoldDB" id="A0A0M6W8U0"/>
<evidence type="ECO:0000313" key="8">
    <source>
        <dbReference type="Proteomes" id="UP000237433"/>
    </source>
</evidence>